<comment type="caution">
    <text evidence="2">The sequence shown here is derived from an EMBL/GenBank/DDBJ whole genome shotgun (WGS) entry which is preliminary data.</text>
</comment>
<dbReference type="SMART" id="SM00698">
    <property type="entry name" value="MORN"/>
    <property type="match status" value="2"/>
</dbReference>
<dbReference type="SUPFAM" id="SSF82185">
    <property type="entry name" value="Histone H3 K4-specific methyltransferase SET7/9 N-terminal domain"/>
    <property type="match status" value="1"/>
</dbReference>
<dbReference type="InterPro" id="IPR003409">
    <property type="entry name" value="MORN"/>
</dbReference>
<evidence type="ECO:0008006" key="4">
    <source>
        <dbReference type="Google" id="ProtNLM"/>
    </source>
</evidence>
<dbReference type="PANTHER" id="PTHR23084:SF263">
    <property type="entry name" value="MORN REPEAT-CONTAINING PROTEIN 1"/>
    <property type="match status" value="1"/>
</dbReference>
<keyword evidence="3" id="KW-1185">Reference proteome</keyword>
<dbReference type="Proteomes" id="UP001642484">
    <property type="component" value="Unassembled WGS sequence"/>
</dbReference>
<keyword evidence="1" id="KW-0677">Repeat</keyword>
<feature type="non-terminal residue" evidence="2">
    <location>
        <position position="248"/>
    </location>
</feature>
<evidence type="ECO:0000313" key="2">
    <source>
        <dbReference type="EMBL" id="CAK8995003.1"/>
    </source>
</evidence>
<organism evidence="2 3">
    <name type="scientific">Durusdinium trenchii</name>
    <dbReference type="NCBI Taxonomy" id="1381693"/>
    <lineage>
        <taxon>Eukaryota</taxon>
        <taxon>Sar</taxon>
        <taxon>Alveolata</taxon>
        <taxon>Dinophyceae</taxon>
        <taxon>Suessiales</taxon>
        <taxon>Symbiodiniaceae</taxon>
        <taxon>Durusdinium</taxon>
    </lineage>
</organism>
<sequence>MQKATAGDLEPLRCKQMQIEQKTNDRWLLTFNENLAKVMATQGFVIQIQQGVEREKSFMQDAHGTKEKMARWLKVPRIGIYSLETEKVVFPPDHFQTAKEKAQEQWAKKEIGPEVVMCSEIFEPLVEGQKLPVDKDGAITGKARGVDANGAVYEGDFVRHKREGRGKYTWPNGDTYEGEFAHHKIHGRGMYRYASGDVEVGSYEADEDTGVGVKRLADGSYWQLDAGKVVKKISEEEAKRLVKQHTLP</sequence>
<accession>A0ABP0HYQ5</accession>
<name>A0ABP0HYQ5_9DINO</name>
<dbReference type="PANTHER" id="PTHR23084">
    <property type="entry name" value="PHOSPHATIDYLINOSITOL-4-PHOSPHATE 5-KINASE RELATED"/>
    <property type="match status" value="1"/>
</dbReference>
<protein>
    <recommendedName>
        <fullName evidence="4">MORN repeat-containing protein</fullName>
    </recommendedName>
</protein>
<dbReference type="Gene3D" id="2.20.110.10">
    <property type="entry name" value="Histone H3 K4-specific methyltransferase SET7/9 N-terminal domain"/>
    <property type="match status" value="1"/>
</dbReference>
<reference evidence="2 3" key="1">
    <citation type="submission" date="2024-02" db="EMBL/GenBank/DDBJ databases">
        <authorList>
            <person name="Chen Y."/>
            <person name="Shah S."/>
            <person name="Dougan E. K."/>
            <person name="Thang M."/>
            <person name="Chan C."/>
        </authorList>
    </citation>
    <scope>NUCLEOTIDE SEQUENCE [LARGE SCALE GENOMIC DNA]</scope>
</reference>
<proteinExistence type="predicted"/>
<dbReference type="Pfam" id="PF02493">
    <property type="entry name" value="MORN"/>
    <property type="match status" value="2"/>
</dbReference>
<gene>
    <name evidence="2" type="ORF">CCMP2556_LOCUS3868</name>
</gene>
<dbReference type="EMBL" id="CAXAMN010001541">
    <property type="protein sequence ID" value="CAK8995003.1"/>
    <property type="molecule type" value="Genomic_DNA"/>
</dbReference>
<evidence type="ECO:0000256" key="1">
    <source>
        <dbReference type="ARBA" id="ARBA00022737"/>
    </source>
</evidence>
<evidence type="ECO:0000313" key="3">
    <source>
        <dbReference type="Proteomes" id="UP001642484"/>
    </source>
</evidence>